<keyword evidence="1" id="KW-0863">Zinc-finger</keyword>
<evidence type="ECO:0000256" key="1">
    <source>
        <dbReference type="PROSITE-ProRule" id="PRU00047"/>
    </source>
</evidence>
<dbReference type="GO" id="GO:0008270">
    <property type="term" value="F:zinc ion binding"/>
    <property type="evidence" value="ECO:0007669"/>
    <property type="project" value="UniProtKB-KW"/>
</dbReference>
<feature type="region of interest" description="Disordered" evidence="2">
    <location>
        <begin position="1"/>
        <end position="40"/>
    </location>
</feature>
<dbReference type="GO" id="GO:0003676">
    <property type="term" value="F:nucleic acid binding"/>
    <property type="evidence" value="ECO:0007669"/>
    <property type="project" value="InterPro"/>
</dbReference>
<keyword evidence="1" id="KW-0479">Metal-binding</keyword>
<reference evidence="5" key="1">
    <citation type="journal article" date="2011" name="Nature">
        <title>Genome sequence and analysis of the tuber crop potato.</title>
        <authorList>
            <consortium name="The Potato Genome Sequencing Consortium"/>
        </authorList>
    </citation>
    <scope>NUCLEOTIDE SEQUENCE [LARGE SCALE GENOMIC DNA]</scope>
    <source>
        <strain evidence="5">cv. DM1-3 516 R44</strain>
    </source>
</reference>
<dbReference type="InterPro" id="IPR001878">
    <property type="entry name" value="Znf_CCHC"/>
</dbReference>
<sequence>MNREGKRARTDDGKFPNAMPDERGRSKPRQKYFGQDSPFPKPTCTVSGRSHYGKCQDNMDGCYGCGNDGHKVIDCPFLKSKGREGKKVYSSGVDDEPQKKNRFYALQSREDQE</sequence>
<proteinExistence type="predicted"/>
<dbReference type="PROSITE" id="PS50158">
    <property type="entry name" value="ZF_CCHC"/>
    <property type="match status" value="1"/>
</dbReference>
<evidence type="ECO:0000256" key="2">
    <source>
        <dbReference type="SAM" id="MobiDB-lite"/>
    </source>
</evidence>
<reference evidence="4" key="2">
    <citation type="submission" date="2015-06" db="UniProtKB">
        <authorList>
            <consortium name="EnsemblPlants"/>
        </authorList>
    </citation>
    <scope>IDENTIFICATION</scope>
    <source>
        <strain evidence="4">DM1-3 516 R44</strain>
    </source>
</reference>
<dbReference type="Gramene" id="PGSC0003DMT400093076">
    <property type="protein sequence ID" value="PGSC0003DMT400093076"/>
    <property type="gene ID" value="PGSC0003DMG400042647"/>
</dbReference>
<evidence type="ECO:0000259" key="3">
    <source>
        <dbReference type="PROSITE" id="PS50158"/>
    </source>
</evidence>
<evidence type="ECO:0000313" key="5">
    <source>
        <dbReference type="Proteomes" id="UP000011115"/>
    </source>
</evidence>
<dbReference type="HOGENOM" id="CLU_043741_3_0_1"/>
<organism evidence="4 5">
    <name type="scientific">Solanum tuberosum</name>
    <name type="common">Potato</name>
    <dbReference type="NCBI Taxonomy" id="4113"/>
    <lineage>
        <taxon>Eukaryota</taxon>
        <taxon>Viridiplantae</taxon>
        <taxon>Streptophyta</taxon>
        <taxon>Embryophyta</taxon>
        <taxon>Tracheophyta</taxon>
        <taxon>Spermatophyta</taxon>
        <taxon>Magnoliopsida</taxon>
        <taxon>eudicotyledons</taxon>
        <taxon>Gunneridae</taxon>
        <taxon>Pentapetalae</taxon>
        <taxon>asterids</taxon>
        <taxon>lamiids</taxon>
        <taxon>Solanales</taxon>
        <taxon>Solanaceae</taxon>
        <taxon>Solanoideae</taxon>
        <taxon>Solaneae</taxon>
        <taxon>Solanum</taxon>
    </lineage>
</organism>
<feature type="domain" description="CCHC-type" evidence="3">
    <location>
        <begin position="62"/>
        <end position="76"/>
    </location>
</feature>
<dbReference type="EnsemblPlants" id="PGSC0003DMT400093076">
    <property type="protein sequence ID" value="PGSC0003DMT400093076"/>
    <property type="gene ID" value="PGSC0003DMG400042647"/>
</dbReference>
<dbReference type="AlphaFoldDB" id="M1DR76"/>
<evidence type="ECO:0000313" key="4">
    <source>
        <dbReference type="EnsemblPlants" id="PGSC0003DMT400093076"/>
    </source>
</evidence>
<keyword evidence="5" id="KW-1185">Reference proteome</keyword>
<protein>
    <recommendedName>
        <fullName evidence="3">CCHC-type domain-containing protein</fullName>
    </recommendedName>
</protein>
<dbReference type="Proteomes" id="UP000011115">
    <property type="component" value="Unassembled WGS sequence"/>
</dbReference>
<accession>M1DR76</accession>
<feature type="compositionally biased region" description="Basic and acidic residues" evidence="2">
    <location>
        <begin position="1"/>
        <end position="25"/>
    </location>
</feature>
<keyword evidence="1" id="KW-0862">Zinc</keyword>
<name>M1DR76_SOLTU</name>
<dbReference type="InParanoid" id="M1DR76"/>
<dbReference type="PaxDb" id="4113-PGSC0003DMT400093076"/>
<feature type="region of interest" description="Disordered" evidence="2">
    <location>
        <begin position="87"/>
        <end position="113"/>
    </location>
</feature>